<reference evidence="1" key="1">
    <citation type="submission" date="2015-06" db="UniProtKB">
        <authorList>
            <consortium name="EnsemblPlants"/>
        </authorList>
    </citation>
    <scope>IDENTIFICATION</scope>
</reference>
<dbReference type="EnsemblPlants" id="EMT01265">
    <property type="protein sequence ID" value="EMT01265"/>
    <property type="gene ID" value="F775_43786"/>
</dbReference>
<sequence length="60" mass="6397">MTDTNTIRYRIPHADLKIQKDPTNPGHSAPKLRISAPPINNAAAAAAPRSVDAAAHTRTN</sequence>
<protein>
    <submittedName>
        <fullName evidence="1">Uncharacterized protein</fullName>
    </submittedName>
</protein>
<accession>R7VZV7</accession>
<evidence type="ECO:0000313" key="1">
    <source>
        <dbReference type="EnsemblPlants" id="EMT01265"/>
    </source>
</evidence>
<organism evidence="1">
    <name type="scientific">Aegilops tauschii</name>
    <name type="common">Tausch's goatgrass</name>
    <name type="synonym">Aegilops squarrosa</name>
    <dbReference type="NCBI Taxonomy" id="37682"/>
    <lineage>
        <taxon>Eukaryota</taxon>
        <taxon>Viridiplantae</taxon>
        <taxon>Streptophyta</taxon>
        <taxon>Embryophyta</taxon>
        <taxon>Tracheophyta</taxon>
        <taxon>Spermatophyta</taxon>
        <taxon>Magnoliopsida</taxon>
        <taxon>Liliopsida</taxon>
        <taxon>Poales</taxon>
        <taxon>Poaceae</taxon>
        <taxon>BOP clade</taxon>
        <taxon>Pooideae</taxon>
        <taxon>Triticodae</taxon>
        <taxon>Triticeae</taxon>
        <taxon>Triticinae</taxon>
        <taxon>Aegilops</taxon>
    </lineage>
</organism>
<proteinExistence type="predicted"/>
<dbReference type="AlphaFoldDB" id="R7VZV7"/>
<name>R7VZV7_AEGTA</name>